<keyword evidence="3" id="KW-1185">Reference proteome</keyword>
<protein>
    <submittedName>
        <fullName evidence="2">Uncharacterized protein</fullName>
    </submittedName>
</protein>
<feature type="compositionally biased region" description="Acidic residues" evidence="1">
    <location>
        <begin position="127"/>
        <end position="137"/>
    </location>
</feature>
<dbReference type="OrthoDB" id="5422579at2759"/>
<name>A0A6G1IHZ2_9PLEO</name>
<gene>
    <name evidence="2" type="ORF">K458DRAFT_157269</name>
</gene>
<dbReference type="Proteomes" id="UP000799291">
    <property type="component" value="Unassembled WGS sequence"/>
</dbReference>
<reference evidence="2" key="1">
    <citation type="journal article" date="2020" name="Stud. Mycol.">
        <title>101 Dothideomycetes genomes: a test case for predicting lifestyles and emergence of pathogens.</title>
        <authorList>
            <person name="Haridas S."/>
            <person name="Albert R."/>
            <person name="Binder M."/>
            <person name="Bloem J."/>
            <person name="Labutti K."/>
            <person name="Salamov A."/>
            <person name="Andreopoulos B."/>
            <person name="Baker S."/>
            <person name="Barry K."/>
            <person name="Bills G."/>
            <person name="Bluhm B."/>
            <person name="Cannon C."/>
            <person name="Castanera R."/>
            <person name="Culley D."/>
            <person name="Daum C."/>
            <person name="Ezra D."/>
            <person name="Gonzalez J."/>
            <person name="Henrissat B."/>
            <person name="Kuo A."/>
            <person name="Liang C."/>
            <person name="Lipzen A."/>
            <person name="Lutzoni F."/>
            <person name="Magnuson J."/>
            <person name="Mondo S."/>
            <person name="Nolan M."/>
            <person name="Ohm R."/>
            <person name="Pangilinan J."/>
            <person name="Park H.-J."/>
            <person name="Ramirez L."/>
            <person name="Alfaro M."/>
            <person name="Sun H."/>
            <person name="Tritt A."/>
            <person name="Yoshinaga Y."/>
            <person name="Zwiers L.-H."/>
            <person name="Turgeon B."/>
            <person name="Goodwin S."/>
            <person name="Spatafora J."/>
            <person name="Crous P."/>
            <person name="Grigoriev I."/>
        </authorList>
    </citation>
    <scope>NUCLEOTIDE SEQUENCE</scope>
    <source>
        <strain evidence="2">CBS 122367</strain>
    </source>
</reference>
<evidence type="ECO:0000313" key="3">
    <source>
        <dbReference type="Proteomes" id="UP000799291"/>
    </source>
</evidence>
<feature type="region of interest" description="Disordered" evidence="1">
    <location>
        <begin position="117"/>
        <end position="137"/>
    </location>
</feature>
<proteinExistence type="predicted"/>
<evidence type="ECO:0000313" key="2">
    <source>
        <dbReference type="EMBL" id="KAF2677660.1"/>
    </source>
</evidence>
<evidence type="ECO:0000256" key="1">
    <source>
        <dbReference type="SAM" id="MobiDB-lite"/>
    </source>
</evidence>
<dbReference type="AlphaFoldDB" id="A0A6G1IHZ2"/>
<sequence>MKKGVLKRFSQGLRKLRHLRLSFEIPNYKPSTAVCLYNVLPFNLIGLQSITLQNEDAAEDLFISFLTKNAKTLRQLELDHISLEPKGSGWYRGHDDLDQLLESYLLHGGPCPLEKYSKLNPRTGEPWDQDMIDEHDD</sequence>
<dbReference type="EMBL" id="MU005620">
    <property type="protein sequence ID" value="KAF2677660.1"/>
    <property type="molecule type" value="Genomic_DNA"/>
</dbReference>
<organism evidence="2 3">
    <name type="scientific">Lentithecium fluviatile CBS 122367</name>
    <dbReference type="NCBI Taxonomy" id="1168545"/>
    <lineage>
        <taxon>Eukaryota</taxon>
        <taxon>Fungi</taxon>
        <taxon>Dikarya</taxon>
        <taxon>Ascomycota</taxon>
        <taxon>Pezizomycotina</taxon>
        <taxon>Dothideomycetes</taxon>
        <taxon>Pleosporomycetidae</taxon>
        <taxon>Pleosporales</taxon>
        <taxon>Massarineae</taxon>
        <taxon>Lentitheciaceae</taxon>
        <taxon>Lentithecium</taxon>
    </lineage>
</organism>
<accession>A0A6G1IHZ2</accession>